<evidence type="ECO:0000313" key="3">
    <source>
        <dbReference type="EMBL" id="GGO89871.1"/>
    </source>
</evidence>
<evidence type="ECO:0000256" key="1">
    <source>
        <dbReference type="SAM" id="MobiDB-lite"/>
    </source>
</evidence>
<dbReference type="PROSITE" id="PS51257">
    <property type="entry name" value="PROKAR_LIPOPROTEIN"/>
    <property type="match status" value="1"/>
</dbReference>
<feature type="compositionally biased region" description="Polar residues" evidence="1">
    <location>
        <begin position="93"/>
        <end position="102"/>
    </location>
</feature>
<evidence type="ECO:0008006" key="5">
    <source>
        <dbReference type="Google" id="ProtNLM"/>
    </source>
</evidence>
<protein>
    <recommendedName>
        <fullName evidence="5">Sensor domain-containing protein</fullName>
    </recommendedName>
</protein>
<feature type="region of interest" description="Disordered" evidence="1">
    <location>
        <begin position="29"/>
        <end position="51"/>
    </location>
</feature>
<comment type="caution">
    <text evidence="3">The sequence shown here is derived from an EMBL/GenBank/DDBJ whole genome shotgun (WGS) entry which is preliminary data.</text>
</comment>
<evidence type="ECO:0000313" key="4">
    <source>
        <dbReference type="Proteomes" id="UP000641932"/>
    </source>
</evidence>
<dbReference type="Proteomes" id="UP000641932">
    <property type="component" value="Unassembled WGS sequence"/>
</dbReference>
<name>A0A918DYZ5_9ACTN</name>
<evidence type="ECO:0000256" key="2">
    <source>
        <dbReference type="SAM" id="SignalP"/>
    </source>
</evidence>
<feature type="region of interest" description="Disordered" evidence="1">
    <location>
        <begin position="93"/>
        <end position="112"/>
    </location>
</feature>
<accession>A0A918DYZ5</accession>
<organism evidence="3 4">
    <name type="scientific">Wenjunlia tyrosinilytica</name>
    <dbReference type="NCBI Taxonomy" id="1544741"/>
    <lineage>
        <taxon>Bacteria</taxon>
        <taxon>Bacillati</taxon>
        <taxon>Actinomycetota</taxon>
        <taxon>Actinomycetes</taxon>
        <taxon>Kitasatosporales</taxon>
        <taxon>Streptomycetaceae</taxon>
        <taxon>Wenjunlia</taxon>
    </lineage>
</organism>
<feature type="signal peptide" evidence="2">
    <location>
        <begin position="1"/>
        <end position="26"/>
    </location>
</feature>
<reference evidence="3" key="1">
    <citation type="journal article" date="2014" name="Int. J. Syst. Evol. Microbiol.">
        <title>Complete genome sequence of Corynebacterium casei LMG S-19264T (=DSM 44701T), isolated from a smear-ripened cheese.</title>
        <authorList>
            <consortium name="US DOE Joint Genome Institute (JGI-PGF)"/>
            <person name="Walter F."/>
            <person name="Albersmeier A."/>
            <person name="Kalinowski J."/>
            <person name="Ruckert C."/>
        </authorList>
    </citation>
    <scope>NUCLEOTIDE SEQUENCE</scope>
    <source>
        <strain evidence="3">CGMCC 4.7201</strain>
    </source>
</reference>
<dbReference type="AlphaFoldDB" id="A0A918DYZ5"/>
<dbReference type="RefSeq" id="WP_189132552.1">
    <property type="nucleotide sequence ID" value="NZ_BMMS01000014.1"/>
</dbReference>
<feature type="chain" id="PRO_5039322474" description="Sensor domain-containing protein" evidence="2">
    <location>
        <begin position="27"/>
        <end position="251"/>
    </location>
</feature>
<keyword evidence="2" id="KW-0732">Signal</keyword>
<reference evidence="3" key="2">
    <citation type="submission" date="2020-09" db="EMBL/GenBank/DDBJ databases">
        <authorList>
            <person name="Sun Q."/>
            <person name="Zhou Y."/>
        </authorList>
    </citation>
    <scope>NUCLEOTIDE SEQUENCE</scope>
    <source>
        <strain evidence="3">CGMCC 4.7201</strain>
    </source>
</reference>
<feature type="compositionally biased region" description="Low complexity" evidence="1">
    <location>
        <begin position="42"/>
        <end position="51"/>
    </location>
</feature>
<gene>
    <name evidence="3" type="ORF">GCM10012280_34080</name>
</gene>
<sequence>MRFASRPIVISAALVPVMALGLTACGGDDDSKAEGKGKGRSKGSASAPASSGGKAAAALTKAQLTAAALTAQDLPAGYKVVKPKGADDLFGTTATATPSRCQPLQDMGAGKDSVRPTAVVDQNYPQSAKPSALLFSRIAAYSGGNAQKAMADLKDAAESCPSYTSKDTSDGTVSTVKVTTEKAPALGDESVLLNMTTTSDGETFTVRTIHTRVGSTLSMFLTFDIRSTNRAELPRKILAKQADKLKAAAGR</sequence>
<dbReference type="EMBL" id="BMMS01000014">
    <property type="protein sequence ID" value="GGO89871.1"/>
    <property type="molecule type" value="Genomic_DNA"/>
</dbReference>
<keyword evidence="4" id="KW-1185">Reference proteome</keyword>
<proteinExistence type="predicted"/>